<dbReference type="PROSITE" id="PS50103">
    <property type="entry name" value="ZF_C3H1"/>
    <property type="match status" value="1"/>
</dbReference>
<dbReference type="Pfam" id="PF25543">
    <property type="entry name" value="zf-CCCH_tandem"/>
    <property type="match status" value="1"/>
</dbReference>
<accession>A0A9W8TR92</accession>
<dbReference type="PANTHER" id="PTHR37543:SF1">
    <property type="entry name" value="CCCH ZINC FINGER DNA BINDING PROTEIN (AFU_ORTHOLOGUE AFUA_5G12760)"/>
    <property type="match status" value="1"/>
</dbReference>
<feature type="compositionally biased region" description="Polar residues" evidence="3">
    <location>
        <begin position="522"/>
        <end position="545"/>
    </location>
</feature>
<dbReference type="Pfam" id="PF25542">
    <property type="entry name" value="zf-CCCH_12"/>
    <property type="match status" value="1"/>
</dbReference>
<dbReference type="Pfam" id="PF25540">
    <property type="entry name" value="DUF7923"/>
    <property type="match status" value="1"/>
</dbReference>
<dbReference type="PANTHER" id="PTHR37543">
    <property type="entry name" value="CCCH ZINC FINGER DNA BINDING PROTEIN (AFU_ORTHOLOGUE AFUA_5G12760)"/>
    <property type="match status" value="1"/>
</dbReference>
<dbReference type="SMART" id="SM00356">
    <property type="entry name" value="ZnF_C3H1"/>
    <property type="match status" value="2"/>
</dbReference>
<organism evidence="5 6">
    <name type="scientific">Xylaria arbuscula</name>
    <dbReference type="NCBI Taxonomy" id="114810"/>
    <lineage>
        <taxon>Eukaryota</taxon>
        <taxon>Fungi</taxon>
        <taxon>Dikarya</taxon>
        <taxon>Ascomycota</taxon>
        <taxon>Pezizomycotina</taxon>
        <taxon>Sordariomycetes</taxon>
        <taxon>Xylariomycetidae</taxon>
        <taxon>Xylariales</taxon>
        <taxon>Xylariaceae</taxon>
        <taxon>Xylaria</taxon>
    </lineage>
</organism>
<name>A0A9W8TR92_9PEZI</name>
<feature type="region of interest" description="Disordered" evidence="3">
    <location>
        <begin position="342"/>
        <end position="364"/>
    </location>
</feature>
<dbReference type="InterPro" id="IPR000571">
    <property type="entry name" value="Znf_CCCH"/>
</dbReference>
<keyword evidence="2" id="KW-0175">Coiled coil</keyword>
<dbReference type="InterPro" id="IPR057654">
    <property type="entry name" value="Znf-CCCH_tandem"/>
</dbReference>
<dbReference type="InterPro" id="IPR057683">
    <property type="entry name" value="DUF7923"/>
</dbReference>
<evidence type="ECO:0000313" key="5">
    <source>
        <dbReference type="EMBL" id="KAJ3580343.1"/>
    </source>
</evidence>
<feature type="zinc finger region" description="C3H1-type" evidence="1">
    <location>
        <begin position="287"/>
        <end position="314"/>
    </location>
</feature>
<evidence type="ECO:0000313" key="6">
    <source>
        <dbReference type="Proteomes" id="UP001148614"/>
    </source>
</evidence>
<comment type="caution">
    <text evidence="5">The sequence shown here is derived from an EMBL/GenBank/DDBJ whole genome shotgun (WGS) entry which is preliminary data.</text>
</comment>
<evidence type="ECO:0000256" key="1">
    <source>
        <dbReference type="PROSITE-ProRule" id="PRU00723"/>
    </source>
</evidence>
<dbReference type="GO" id="GO:0008270">
    <property type="term" value="F:zinc ion binding"/>
    <property type="evidence" value="ECO:0007669"/>
    <property type="project" value="UniProtKB-KW"/>
</dbReference>
<evidence type="ECO:0000256" key="2">
    <source>
        <dbReference type="SAM" id="Coils"/>
    </source>
</evidence>
<feature type="region of interest" description="Disordered" evidence="3">
    <location>
        <begin position="516"/>
        <end position="553"/>
    </location>
</feature>
<feature type="domain" description="C3H1-type" evidence="4">
    <location>
        <begin position="287"/>
        <end position="314"/>
    </location>
</feature>
<dbReference type="Proteomes" id="UP001148614">
    <property type="component" value="Unassembled WGS sequence"/>
</dbReference>
<dbReference type="AlphaFoldDB" id="A0A9W8TR92"/>
<sequence>MSTLLTDQEIDDAVNKLAAFRTRLAEEDPLQGYADLLASYKQLKSDYEEERVNRERYKQLARNQERKPFVLVVVDGDGYIFRDEFLHLGAEGGSKAAQHLNNVVKKSLQGKGLEHCDVMIRIYANLSNLSRTLSRHGLATPDKRSLAPFVANFNRSYGLTDFVDAGELKENADFKIRALLNLYADNLQCKHIYVAACHDVGYLSEITRFRGDHGRVTLVRSSGLLFHDQFSRLDLGIEELLGVFRTVPLEGPISYTKPNSSAELVKNTSPIGSSSATNPKYQAPSPWESQKICQFYQSGKCRYAGDCKNAHIDARLSIPADATKSPYLSQMSHQNNLDIEIPSGSRRVKPSYTTSRYDTPLYDAPSGPISQLRIDPAVQLPKRNEIPEGCVPVNRELHRLDPYIPPPSPAASSKLRELSSARKLCNKQQLTNSCPNENCEYEHNPISQELLPALEWLSRSLPCTKRGACRNPSCVLGHICQNTECQYRGGKIKCKIPGRTHSMDLNVNHYLSDPGHTDSFDTDNAGSSPGTLTPSNSGSLVNQVPNLDPWDFS</sequence>
<dbReference type="EMBL" id="JANPWZ010000013">
    <property type="protein sequence ID" value="KAJ3580343.1"/>
    <property type="molecule type" value="Genomic_DNA"/>
</dbReference>
<keyword evidence="1" id="KW-0862">Zinc</keyword>
<proteinExistence type="predicted"/>
<keyword evidence="6" id="KW-1185">Reference proteome</keyword>
<protein>
    <recommendedName>
        <fullName evidence="4">C3H1-type domain-containing protein</fullName>
    </recommendedName>
</protein>
<gene>
    <name evidence="5" type="ORF">NPX13_g223</name>
</gene>
<evidence type="ECO:0000259" key="4">
    <source>
        <dbReference type="PROSITE" id="PS50103"/>
    </source>
</evidence>
<evidence type="ECO:0000256" key="3">
    <source>
        <dbReference type="SAM" id="MobiDB-lite"/>
    </source>
</evidence>
<keyword evidence="1" id="KW-0479">Metal-binding</keyword>
<feature type="coiled-coil region" evidence="2">
    <location>
        <begin position="30"/>
        <end position="67"/>
    </location>
</feature>
<dbReference type="VEuPathDB" id="FungiDB:F4678DRAFT_427515"/>
<reference evidence="5" key="1">
    <citation type="submission" date="2022-07" db="EMBL/GenBank/DDBJ databases">
        <title>Genome Sequence of Xylaria arbuscula.</title>
        <authorList>
            <person name="Buettner E."/>
        </authorList>
    </citation>
    <scope>NUCLEOTIDE SEQUENCE</scope>
    <source>
        <strain evidence="5">VT107</strain>
    </source>
</reference>
<keyword evidence="1" id="KW-0863">Zinc-finger</keyword>